<keyword evidence="3" id="KW-1185">Reference proteome</keyword>
<evidence type="ECO:0000313" key="2">
    <source>
        <dbReference type="EMBL" id="PAQ12253.1"/>
    </source>
</evidence>
<dbReference type="SUPFAM" id="SSF53041">
    <property type="entry name" value="Resolvase-like"/>
    <property type="match status" value="1"/>
</dbReference>
<proteinExistence type="predicted"/>
<dbReference type="Proteomes" id="UP000216442">
    <property type="component" value="Unassembled WGS sequence"/>
</dbReference>
<dbReference type="EMBL" id="NPKJ01000006">
    <property type="protein sequence ID" value="PAQ12253.1"/>
    <property type="molecule type" value="Genomic_DNA"/>
</dbReference>
<evidence type="ECO:0000313" key="3">
    <source>
        <dbReference type="Proteomes" id="UP000216442"/>
    </source>
</evidence>
<comment type="caution">
    <text evidence="2">The sequence shown here is derived from an EMBL/GenBank/DDBJ whole genome shotgun (WGS) entry which is preliminary data.</text>
</comment>
<reference evidence="2 3" key="1">
    <citation type="submission" date="2017-08" db="EMBL/GenBank/DDBJ databases">
        <title>Mesorhizobium wenxinae sp. nov., a novel rhizobial species isolated from root nodules of chickpea (Cicer arietinum L.).</title>
        <authorList>
            <person name="Zhang J."/>
        </authorList>
    </citation>
    <scope>NUCLEOTIDE SEQUENCE [LARGE SCALE GENOMIC DNA]</scope>
    <source>
        <strain evidence="2 3">SDW018</strain>
    </source>
</reference>
<dbReference type="InterPro" id="IPR006119">
    <property type="entry name" value="Resolv_N"/>
</dbReference>
<dbReference type="Pfam" id="PF00239">
    <property type="entry name" value="Resolvase"/>
    <property type="match status" value="1"/>
</dbReference>
<dbReference type="SMART" id="SM00857">
    <property type="entry name" value="Resolvase"/>
    <property type="match status" value="1"/>
</dbReference>
<dbReference type="AlphaFoldDB" id="A0A271LVS5"/>
<dbReference type="CDD" id="cd03768">
    <property type="entry name" value="SR_ResInv"/>
    <property type="match status" value="1"/>
</dbReference>
<name>A0A271LVS5_9HYPH</name>
<evidence type="ECO:0000259" key="1">
    <source>
        <dbReference type="PROSITE" id="PS51736"/>
    </source>
</evidence>
<dbReference type="GO" id="GO:0000150">
    <property type="term" value="F:DNA strand exchange activity"/>
    <property type="evidence" value="ECO:0007669"/>
    <property type="project" value="InterPro"/>
</dbReference>
<dbReference type="PROSITE" id="PS51736">
    <property type="entry name" value="RECOMBINASES_3"/>
    <property type="match status" value="1"/>
</dbReference>
<gene>
    <name evidence="2" type="ORF">CIT26_01295</name>
</gene>
<feature type="domain" description="Resolvase/invertase-type recombinase catalytic" evidence="1">
    <location>
        <begin position="5"/>
        <end position="138"/>
    </location>
</feature>
<organism evidence="2 3">
    <name type="scientific">Mesorhizobium temperatum</name>
    <dbReference type="NCBI Taxonomy" id="241416"/>
    <lineage>
        <taxon>Bacteria</taxon>
        <taxon>Pseudomonadati</taxon>
        <taxon>Pseudomonadota</taxon>
        <taxon>Alphaproteobacteria</taxon>
        <taxon>Hyphomicrobiales</taxon>
        <taxon>Phyllobacteriaceae</taxon>
        <taxon>Mesorhizobium</taxon>
    </lineage>
</organism>
<dbReference type="GO" id="GO:0003677">
    <property type="term" value="F:DNA binding"/>
    <property type="evidence" value="ECO:0007669"/>
    <property type="project" value="InterPro"/>
</dbReference>
<accession>A0A271LVS5</accession>
<dbReference type="InterPro" id="IPR036162">
    <property type="entry name" value="Resolvase-like_N_sf"/>
</dbReference>
<protein>
    <recommendedName>
        <fullName evidence="1">Resolvase/invertase-type recombinase catalytic domain-containing protein</fullName>
    </recommendedName>
</protein>
<sequence>MGKAMIIGYCRINTFEPAARLEAQKLYLARLGAENFFCEKTSIFGSTPELERAIACARKGDVIAVTKPYRVARTTREVLALIERLGTKDVGLRIVDTPIDTSTTTGRMVLASAPLWTLGMSPSRSMLSDLLLFWRRRR</sequence>
<dbReference type="Gene3D" id="3.40.50.1390">
    <property type="entry name" value="Resolvase, N-terminal catalytic domain"/>
    <property type="match status" value="1"/>
</dbReference>